<dbReference type="Proteomes" id="UP000818603">
    <property type="component" value="Unassembled WGS sequence"/>
</dbReference>
<dbReference type="Pfam" id="PF07786">
    <property type="entry name" value="HGSNAT_cat"/>
    <property type="match status" value="1"/>
</dbReference>
<dbReference type="PANTHER" id="PTHR30590:SF2">
    <property type="entry name" value="INNER MEMBRANE PROTEIN"/>
    <property type="match status" value="1"/>
</dbReference>
<evidence type="ECO:0000259" key="2">
    <source>
        <dbReference type="Pfam" id="PF04235"/>
    </source>
</evidence>
<proteinExistence type="predicted"/>
<keyword evidence="7" id="KW-1185">Reference proteome</keyword>
<gene>
    <name evidence="5" type="ORF">FF098_003940</name>
    <name evidence="4" type="ORF">GCM10011355_07910</name>
</gene>
<dbReference type="Proteomes" id="UP000621856">
    <property type="component" value="Unassembled WGS sequence"/>
</dbReference>
<comment type="caution">
    <text evidence="4">The sequence shown here is derived from an EMBL/GenBank/DDBJ whole genome shotgun (WGS) entry which is preliminary data.</text>
</comment>
<dbReference type="RefSeq" id="WP_155137678.1">
    <property type="nucleotide sequence ID" value="NZ_BMGZ01000001.1"/>
</dbReference>
<dbReference type="InterPro" id="IPR007349">
    <property type="entry name" value="DUF418"/>
</dbReference>
<dbReference type="EMBL" id="BMGZ01000001">
    <property type="protein sequence ID" value="GGH94226.1"/>
    <property type="molecule type" value="Genomic_DNA"/>
</dbReference>
<sequence>MTQQKGPQFFERMDIVDALRGFALMGLFLIHAIEFFELYWLNTVPSPVHDWVFDLFAGKAFALFALCFGLSFHIIMDRAATRGIDFTRRFAWRLTILFALGYLHGLIYRGDILTILAPLGLLLLIFNRIRSNRALLGIAAFCFLQPQMILLTIAAIQGAPWANQPPAYWSDPTIQVFANGGFMDVLAINLVDGNAQKVGFYWATGRIIQIIGLFLVGLVLGRIGFFRDLGRFVTQRRIALVVFAVLAVGMNQLQPALTEMISEANGPMARAWFGMGWSNIVDVAFMAVQVLVFIELWRGIGEKVLGTLAPAGRMTLTLYIGQSLVFVPLYYGYGFGLWDDLTQAQAFMLGVVTFAIQLVAARLWFKAFRYGPLEWLWRALTYTTTNVPFRRKPASESA</sequence>
<keyword evidence="1" id="KW-0472">Membrane</keyword>
<dbReference type="AlphaFoldDB" id="A0A8J3A2L3"/>
<reference evidence="4" key="3">
    <citation type="submission" date="2020-09" db="EMBL/GenBank/DDBJ databases">
        <authorList>
            <person name="Sun Q."/>
            <person name="Zhou Y."/>
        </authorList>
    </citation>
    <scope>NUCLEOTIDE SEQUENCE</scope>
    <source>
        <strain evidence="4">CGMCC 1.14984</strain>
    </source>
</reference>
<dbReference type="InterPro" id="IPR052529">
    <property type="entry name" value="Bact_Transport_Assoc"/>
</dbReference>
<feature type="domain" description="DUF418" evidence="2">
    <location>
        <begin position="220"/>
        <end position="383"/>
    </location>
</feature>
<reference evidence="4" key="1">
    <citation type="journal article" date="2014" name="Int. J. Syst. Evol. Microbiol.">
        <title>Complete genome sequence of Corynebacterium casei LMG S-19264T (=DSM 44701T), isolated from a smear-ripened cheese.</title>
        <authorList>
            <consortium name="US DOE Joint Genome Institute (JGI-PGF)"/>
            <person name="Walter F."/>
            <person name="Albersmeier A."/>
            <person name="Kalinowski J."/>
            <person name="Ruckert C."/>
        </authorList>
    </citation>
    <scope>NUCLEOTIDE SEQUENCE</scope>
    <source>
        <strain evidence="4">CGMCC 1.14984</strain>
    </source>
</reference>
<feature type="transmembrane region" description="Helical" evidence="1">
    <location>
        <begin position="112"/>
        <end position="129"/>
    </location>
</feature>
<feature type="transmembrane region" description="Helical" evidence="1">
    <location>
        <begin position="136"/>
        <end position="156"/>
    </location>
</feature>
<feature type="transmembrane region" description="Helical" evidence="1">
    <location>
        <begin position="344"/>
        <end position="365"/>
    </location>
</feature>
<feature type="transmembrane region" description="Helical" evidence="1">
    <location>
        <begin position="277"/>
        <end position="297"/>
    </location>
</feature>
<feature type="domain" description="Heparan-alpha-glucosaminide N-acetyltransferase catalytic" evidence="3">
    <location>
        <begin position="12"/>
        <end position="104"/>
    </location>
</feature>
<evidence type="ECO:0000256" key="1">
    <source>
        <dbReference type="SAM" id="Phobius"/>
    </source>
</evidence>
<protein>
    <submittedName>
        <fullName evidence="5">DUF418 domain-containing protein</fullName>
    </submittedName>
    <submittedName>
        <fullName evidence="4">Transporter</fullName>
    </submittedName>
</protein>
<feature type="transmembrane region" description="Helical" evidence="1">
    <location>
        <begin position="238"/>
        <end position="257"/>
    </location>
</feature>
<evidence type="ECO:0000313" key="4">
    <source>
        <dbReference type="EMBL" id="GGH94226.1"/>
    </source>
</evidence>
<keyword evidence="1" id="KW-1133">Transmembrane helix</keyword>
<dbReference type="EMBL" id="VCJR02000001">
    <property type="protein sequence ID" value="NHK27054.1"/>
    <property type="molecule type" value="Genomic_DNA"/>
</dbReference>
<organism evidence="4 6">
    <name type="scientific">Aquisalinus luteolus</name>
    <dbReference type="NCBI Taxonomy" id="1566827"/>
    <lineage>
        <taxon>Bacteria</taxon>
        <taxon>Pseudomonadati</taxon>
        <taxon>Pseudomonadota</taxon>
        <taxon>Alphaproteobacteria</taxon>
        <taxon>Parvularculales</taxon>
        <taxon>Parvularculaceae</taxon>
        <taxon>Aquisalinus</taxon>
    </lineage>
</organism>
<feature type="transmembrane region" description="Helical" evidence="1">
    <location>
        <begin position="207"/>
        <end position="226"/>
    </location>
</feature>
<evidence type="ECO:0000313" key="6">
    <source>
        <dbReference type="Proteomes" id="UP000621856"/>
    </source>
</evidence>
<feature type="transmembrane region" description="Helical" evidence="1">
    <location>
        <begin position="21"/>
        <end position="40"/>
    </location>
</feature>
<feature type="transmembrane region" description="Helical" evidence="1">
    <location>
        <begin position="318"/>
        <end position="338"/>
    </location>
</feature>
<feature type="transmembrane region" description="Helical" evidence="1">
    <location>
        <begin position="60"/>
        <end position="78"/>
    </location>
</feature>
<keyword evidence="1" id="KW-0812">Transmembrane</keyword>
<feature type="transmembrane region" description="Helical" evidence="1">
    <location>
        <begin position="90"/>
        <end position="106"/>
    </location>
</feature>
<accession>A0A8J3A2L3</accession>
<name>A0A8J3A2L3_9PROT</name>
<reference evidence="5 7" key="2">
    <citation type="submission" date="2020-02" db="EMBL/GenBank/DDBJ databases">
        <title>Genome sequence of Parvularcula flava strain NH6-79.</title>
        <authorList>
            <person name="Abdul Karim M.H."/>
            <person name="Lam M.Q."/>
            <person name="Chen S.J."/>
            <person name="Yahya A."/>
            <person name="Shahir S."/>
            <person name="Shamsir M.S."/>
            <person name="Chong C.S."/>
        </authorList>
    </citation>
    <scope>NUCLEOTIDE SEQUENCE [LARGE SCALE GENOMIC DNA]</scope>
    <source>
        <strain evidence="5 7">NH6-79</strain>
    </source>
</reference>
<dbReference type="Pfam" id="PF04235">
    <property type="entry name" value="DUF418"/>
    <property type="match status" value="1"/>
</dbReference>
<evidence type="ECO:0000259" key="3">
    <source>
        <dbReference type="Pfam" id="PF07786"/>
    </source>
</evidence>
<dbReference type="PANTHER" id="PTHR30590">
    <property type="entry name" value="INNER MEMBRANE PROTEIN"/>
    <property type="match status" value="1"/>
</dbReference>
<dbReference type="InterPro" id="IPR012429">
    <property type="entry name" value="HGSNAT_cat"/>
</dbReference>
<evidence type="ECO:0000313" key="5">
    <source>
        <dbReference type="EMBL" id="NHK27054.1"/>
    </source>
</evidence>
<evidence type="ECO:0000313" key="7">
    <source>
        <dbReference type="Proteomes" id="UP000818603"/>
    </source>
</evidence>